<evidence type="ECO:0000313" key="2">
    <source>
        <dbReference type="Proteomes" id="UP000015106"/>
    </source>
</evidence>
<evidence type="ECO:0000313" key="1">
    <source>
        <dbReference type="EnsemblPlants" id="TuG1812G0300000128.01.T01.cds447481"/>
    </source>
</evidence>
<reference evidence="1" key="3">
    <citation type="submission" date="2022-06" db="UniProtKB">
        <authorList>
            <consortium name="EnsemblPlants"/>
        </authorList>
    </citation>
    <scope>IDENTIFICATION</scope>
</reference>
<accession>A0A8R7PMT5</accession>
<dbReference type="InterPro" id="IPR032675">
    <property type="entry name" value="LRR_dom_sf"/>
</dbReference>
<dbReference type="EnsemblPlants" id="TuG1812G0300000128.01.T01">
    <property type="protein sequence ID" value="TuG1812G0300000128.01.T01.cds447481"/>
    <property type="gene ID" value="TuG1812G0300000128.01"/>
</dbReference>
<dbReference type="Gramene" id="TuG1812G0300000128.01.T01">
    <property type="protein sequence ID" value="TuG1812G0300000128.01.T01.cds447481"/>
    <property type="gene ID" value="TuG1812G0300000128.01"/>
</dbReference>
<dbReference type="Gene3D" id="3.80.10.10">
    <property type="entry name" value="Ribonuclease Inhibitor"/>
    <property type="match status" value="1"/>
</dbReference>
<dbReference type="AlphaFoldDB" id="A0A8R7PMT5"/>
<dbReference type="SUPFAM" id="SSF52058">
    <property type="entry name" value="L domain-like"/>
    <property type="match status" value="1"/>
</dbReference>
<sequence length="188" mass="21369">MVHLVRVSIVAVDQREVLQLEALCLPPTVSKVDILAQLDKRFLPQFVSSSSKLINLTDLHLSWSKLHEDSFACLLGLHGLVKLVLNNAYDGKELHFRATSLPKLKALVIWDAPNLNRVTIEQGAMQNIVDLLLNDCPELKDLPHGVEHLRTLEYLLLHGISEELTLKLQQNEESKECDEDWMKISHVR</sequence>
<name>A0A8R7PMT5_TRIUA</name>
<reference evidence="2" key="1">
    <citation type="journal article" date="2013" name="Nature">
        <title>Draft genome of the wheat A-genome progenitor Triticum urartu.</title>
        <authorList>
            <person name="Ling H.Q."/>
            <person name="Zhao S."/>
            <person name="Liu D."/>
            <person name="Wang J."/>
            <person name="Sun H."/>
            <person name="Zhang C."/>
            <person name="Fan H."/>
            <person name="Li D."/>
            <person name="Dong L."/>
            <person name="Tao Y."/>
            <person name="Gao C."/>
            <person name="Wu H."/>
            <person name="Li Y."/>
            <person name="Cui Y."/>
            <person name="Guo X."/>
            <person name="Zheng S."/>
            <person name="Wang B."/>
            <person name="Yu K."/>
            <person name="Liang Q."/>
            <person name="Yang W."/>
            <person name="Lou X."/>
            <person name="Chen J."/>
            <person name="Feng M."/>
            <person name="Jian J."/>
            <person name="Zhang X."/>
            <person name="Luo G."/>
            <person name="Jiang Y."/>
            <person name="Liu J."/>
            <person name="Wang Z."/>
            <person name="Sha Y."/>
            <person name="Zhang B."/>
            <person name="Wu H."/>
            <person name="Tang D."/>
            <person name="Shen Q."/>
            <person name="Xue P."/>
            <person name="Zou S."/>
            <person name="Wang X."/>
            <person name="Liu X."/>
            <person name="Wang F."/>
            <person name="Yang Y."/>
            <person name="An X."/>
            <person name="Dong Z."/>
            <person name="Zhang K."/>
            <person name="Zhang X."/>
            <person name="Luo M.C."/>
            <person name="Dvorak J."/>
            <person name="Tong Y."/>
            <person name="Wang J."/>
            <person name="Yang H."/>
            <person name="Li Z."/>
            <person name="Wang D."/>
            <person name="Zhang A."/>
            <person name="Wang J."/>
        </authorList>
    </citation>
    <scope>NUCLEOTIDE SEQUENCE</scope>
    <source>
        <strain evidence="2">cv. G1812</strain>
    </source>
</reference>
<protein>
    <recommendedName>
        <fullName evidence="3">Disease resistance protein RPM1</fullName>
    </recommendedName>
</protein>
<evidence type="ECO:0008006" key="3">
    <source>
        <dbReference type="Google" id="ProtNLM"/>
    </source>
</evidence>
<reference evidence="1" key="2">
    <citation type="submission" date="2018-03" db="EMBL/GenBank/DDBJ databases">
        <title>The Triticum urartu genome reveals the dynamic nature of wheat genome evolution.</title>
        <authorList>
            <person name="Ling H."/>
            <person name="Ma B."/>
            <person name="Shi X."/>
            <person name="Liu H."/>
            <person name="Dong L."/>
            <person name="Sun H."/>
            <person name="Cao Y."/>
            <person name="Gao Q."/>
            <person name="Zheng S."/>
            <person name="Li Y."/>
            <person name="Yu Y."/>
            <person name="Du H."/>
            <person name="Qi M."/>
            <person name="Li Y."/>
            <person name="Yu H."/>
            <person name="Cui Y."/>
            <person name="Wang N."/>
            <person name="Chen C."/>
            <person name="Wu H."/>
            <person name="Zhao Y."/>
            <person name="Zhang J."/>
            <person name="Li Y."/>
            <person name="Zhou W."/>
            <person name="Zhang B."/>
            <person name="Hu W."/>
            <person name="Eijk M."/>
            <person name="Tang J."/>
            <person name="Witsenboer H."/>
            <person name="Zhao S."/>
            <person name="Li Z."/>
            <person name="Zhang A."/>
            <person name="Wang D."/>
            <person name="Liang C."/>
        </authorList>
    </citation>
    <scope>NUCLEOTIDE SEQUENCE [LARGE SCALE GENOMIC DNA]</scope>
    <source>
        <strain evidence="1">cv. G1812</strain>
    </source>
</reference>
<dbReference type="Proteomes" id="UP000015106">
    <property type="component" value="Chromosome 3"/>
</dbReference>
<organism evidence="1 2">
    <name type="scientific">Triticum urartu</name>
    <name type="common">Red wild einkorn</name>
    <name type="synonym">Crithodium urartu</name>
    <dbReference type="NCBI Taxonomy" id="4572"/>
    <lineage>
        <taxon>Eukaryota</taxon>
        <taxon>Viridiplantae</taxon>
        <taxon>Streptophyta</taxon>
        <taxon>Embryophyta</taxon>
        <taxon>Tracheophyta</taxon>
        <taxon>Spermatophyta</taxon>
        <taxon>Magnoliopsida</taxon>
        <taxon>Liliopsida</taxon>
        <taxon>Poales</taxon>
        <taxon>Poaceae</taxon>
        <taxon>BOP clade</taxon>
        <taxon>Pooideae</taxon>
        <taxon>Triticodae</taxon>
        <taxon>Triticeae</taxon>
        <taxon>Triticinae</taxon>
        <taxon>Triticum</taxon>
    </lineage>
</organism>
<proteinExistence type="predicted"/>
<keyword evidence="2" id="KW-1185">Reference proteome</keyword>